<reference evidence="4 5" key="1">
    <citation type="submission" date="2023-06" db="EMBL/GenBank/DDBJ databases">
        <title>Five Gram-positive bacteria isolated from mangrove sediments in Shenzhen, Guangdong, China.</title>
        <authorList>
            <person name="Yu S."/>
            <person name="Zheng W."/>
            <person name="Huang Y."/>
        </authorList>
    </citation>
    <scope>NUCLEOTIDE SEQUENCE [LARGE SCALE GENOMIC DNA]</scope>
    <source>
        <strain evidence="4 5">SaN35-3</strain>
    </source>
</reference>
<evidence type="ECO:0000313" key="5">
    <source>
        <dbReference type="Proteomes" id="UP001197974"/>
    </source>
</evidence>
<dbReference type="PANTHER" id="PTHR43877">
    <property type="entry name" value="AMINOALKYLPHOSPHONATE N-ACETYLTRANSFERASE-RELATED-RELATED"/>
    <property type="match status" value="1"/>
</dbReference>
<proteinExistence type="predicted"/>
<dbReference type="PROSITE" id="PS51186">
    <property type="entry name" value="GNAT"/>
    <property type="match status" value="1"/>
</dbReference>
<sequence length="1009" mass="116497">MEKILKPIKIVEYSENLADAVADMWNNSNEGWGGSTNQTTAEEVRIAEANSSNLKLFLALEEDKVVGYCSLSEYREDSGSLYIPLLNVRPDYHGRKIGKMLVLHAVNETIQRGWPRVDLYTWPGNTKAVPLYKRCGFFWEDRDDTTHLMNFIPSVMQTEVVQPYFNKVDWYNASQREIQVVPDGLEEGSYTYFEYRWFDESAGSLRMQFEKSGRGLRLIETDDYIIEAKIANFELICNGKYAVQFHIKNKSTQPLSFKLKGKDVDNIHFPINENIMIEDEKLIERSFQLRVFVEEQSPWRTHPSVQTDIWINGMKATFGVGIKPILPSAIKAKASASYIGEETEFYLDIENQSHKNQTFSFTLPTSDVVQIHEPSISIQLAGKERTSLPISMTLTQYGFYSPELSIDVVDQEGNSQTFNKKIGIGFPGIGGQFFGECDEYWHMYNGLNHAVYRKFNNEFIVGRKVSNNHPTRIMSPKLGKPYSDEFSKAKPVQVETIIKGSTTILKVHLLSLKYLNILLTQVFKLYAEGFVESYFEVKNKGKENINDLFVQQPVFHKLDQTILSYNNEIVQQDQSQSWYDEWITEKVTENWLFSQSAPYPVGFCWAKDTKMQFNNWYFYFEHNIEELDGEEILKTSPFFMTLGAMQTWQELRQFALKQEKDDVSSAVFEVLCNNGNPVIAGEKWTVEAIQKKSITSERKLEVLLEGKEWYGNDKLTIPIEKQGQLIFPLISGRENHNHFKKQEMLMKPRNDSVSIHKDAVYTVSNGTMVLKASNEFYPCLFSLKKDGVEWFDHSFPLLTAKAWWNPWSGGLFSSFSDISFRSLQKESSRMSEAKVKDSWGNVWSGIKMTTSFEKNEHYKGLMVDQYFLLLSGVPVLAHMSRIHQHTGRFLQKNWGSFLSLKPCKKLDDCYLEHDDKVIYAGNTEIETKISKRHVFSCNNVNDALTVIGRHEEHHAYLNKEIMAQWMDQEIKMKDGDCIMTKPLFLVISDQNLLKTSFKNLDGLTFQDEV</sequence>
<dbReference type="InterPro" id="IPR016181">
    <property type="entry name" value="Acyl_CoA_acyltransferase"/>
</dbReference>
<evidence type="ECO:0000313" key="4">
    <source>
        <dbReference type="EMBL" id="WLR43393.1"/>
    </source>
</evidence>
<dbReference type="CDD" id="cd04301">
    <property type="entry name" value="NAT_SF"/>
    <property type="match status" value="1"/>
</dbReference>
<dbReference type="Pfam" id="PF00583">
    <property type="entry name" value="Acetyltransf_1"/>
    <property type="match status" value="1"/>
</dbReference>
<accession>A0ABY9JXZ8</accession>
<organism evidence="4 5">
    <name type="scientific">Bacillus carboniphilus</name>
    <dbReference type="NCBI Taxonomy" id="86663"/>
    <lineage>
        <taxon>Bacteria</taxon>
        <taxon>Bacillati</taxon>
        <taxon>Bacillota</taxon>
        <taxon>Bacilli</taxon>
        <taxon>Bacillales</taxon>
        <taxon>Bacillaceae</taxon>
        <taxon>Bacillus</taxon>
    </lineage>
</organism>
<dbReference type="InterPro" id="IPR050832">
    <property type="entry name" value="Bact_Acetyltransf"/>
</dbReference>
<evidence type="ECO:0000256" key="2">
    <source>
        <dbReference type="ARBA" id="ARBA00023315"/>
    </source>
</evidence>
<keyword evidence="1" id="KW-0808">Transferase</keyword>
<feature type="domain" description="N-acetyltransferase" evidence="3">
    <location>
        <begin position="8"/>
        <end position="158"/>
    </location>
</feature>
<keyword evidence="5" id="KW-1185">Reference proteome</keyword>
<dbReference type="Proteomes" id="UP001197974">
    <property type="component" value="Chromosome"/>
</dbReference>
<dbReference type="InterPro" id="IPR000182">
    <property type="entry name" value="GNAT_dom"/>
</dbReference>
<evidence type="ECO:0000256" key="1">
    <source>
        <dbReference type="ARBA" id="ARBA00022679"/>
    </source>
</evidence>
<evidence type="ECO:0000259" key="3">
    <source>
        <dbReference type="PROSITE" id="PS51186"/>
    </source>
</evidence>
<dbReference type="Gene3D" id="3.40.630.30">
    <property type="match status" value="1"/>
</dbReference>
<dbReference type="SUPFAM" id="SSF55729">
    <property type="entry name" value="Acyl-CoA N-acyltransferases (Nat)"/>
    <property type="match status" value="1"/>
</dbReference>
<gene>
    <name evidence="4" type="ORF">LC087_04225</name>
</gene>
<keyword evidence="2" id="KW-0012">Acyltransferase</keyword>
<name>A0ABY9JXZ8_9BACI</name>
<protein>
    <submittedName>
        <fullName evidence="4">GNAT family N-acetyltransferase</fullName>
    </submittedName>
</protein>
<dbReference type="EMBL" id="CP129013">
    <property type="protein sequence ID" value="WLR43393.1"/>
    <property type="molecule type" value="Genomic_DNA"/>
</dbReference>
<dbReference type="RefSeq" id="WP_226539542.1">
    <property type="nucleotide sequence ID" value="NZ_CP129013.1"/>
</dbReference>